<comment type="caution">
    <text evidence="1">The sequence shown here is derived from an EMBL/GenBank/DDBJ whole genome shotgun (WGS) entry which is preliminary data.</text>
</comment>
<name>A0A835NG04_9PASS</name>
<reference evidence="2" key="3">
    <citation type="submission" date="2022-01" db="EMBL/GenBank/DDBJ databases">
        <authorList>
            <person name="Rubenstein D.R."/>
        </authorList>
    </citation>
    <scope>NUCLEOTIDE SEQUENCE</scope>
    <source>
        <strain evidence="2">SS15</strain>
        <tissue evidence="2">Liver</tissue>
    </source>
</reference>
<protein>
    <submittedName>
        <fullName evidence="1">Uncharacterized protein</fullName>
    </submittedName>
</protein>
<organism evidence="1">
    <name type="scientific">Lamprotornis superbus</name>
    <dbReference type="NCBI Taxonomy" id="245042"/>
    <lineage>
        <taxon>Eukaryota</taxon>
        <taxon>Metazoa</taxon>
        <taxon>Chordata</taxon>
        <taxon>Craniata</taxon>
        <taxon>Vertebrata</taxon>
        <taxon>Euteleostomi</taxon>
        <taxon>Archelosauria</taxon>
        <taxon>Archosauria</taxon>
        <taxon>Dinosauria</taxon>
        <taxon>Saurischia</taxon>
        <taxon>Theropoda</taxon>
        <taxon>Coelurosauria</taxon>
        <taxon>Aves</taxon>
        <taxon>Neognathae</taxon>
        <taxon>Neoaves</taxon>
        <taxon>Telluraves</taxon>
        <taxon>Australaves</taxon>
        <taxon>Passeriformes</taxon>
        <taxon>Sturnidae</taxon>
        <taxon>Lamprotornis</taxon>
    </lineage>
</organism>
<gene>
    <name evidence="2" type="ORF">IHE44_0004435</name>
    <name evidence="1" type="ORF">IHE44_007751</name>
</gene>
<reference evidence="1" key="1">
    <citation type="submission" date="2020-10" db="EMBL/GenBank/DDBJ databases">
        <title>Feather gene expression reveals the developmental basis of iridescence in African starlings.</title>
        <authorList>
            <person name="Rubenstein D.R."/>
        </authorList>
    </citation>
    <scope>NUCLEOTIDE SEQUENCE</scope>
    <source>
        <strain evidence="1">SS15</strain>
        <tissue evidence="1">Liver</tissue>
    </source>
</reference>
<evidence type="ECO:0000313" key="2">
    <source>
        <dbReference type="EMBL" id="KAI1233268.1"/>
    </source>
</evidence>
<dbReference type="EMBL" id="JADDUC010000296">
    <property type="protein sequence ID" value="KAG0114504.1"/>
    <property type="molecule type" value="Genomic_DNA"/>
</dbReference>
<reference evidence="2 3" key="2">
    <citation type="journal article" date="2021" name="J. Hered.">
        <title>Feather Gene Expression Elucidates the Developmental Basis of Plumage Iridescence in African Starlings.</title>
        <authorList>
            <person name="Rubenstein D.R."/>
            <person name="Corvelo A."/>
            <person name="MacManes M.D."/>
            <person name="Maia R."/>
            <person name="Narzisi G."/>
            <person name="Rousaki A."/>
            <person name="Vandenabeele P."/>
            <person name="Shawkey M.D."/>
            <person name="Solomon J."/>
        </authorList>
    </citation>
    <scope>NUCLEOTIDE SEQUENCE [LARGE SCALE GENOMIC DNA]</scope>
    <source>
        <strain evidence="2">SS15</strain>
    </source>
</reference>
<sequence length="195" mass="21263">MQLEGYEYKSSGDFNRLNAQVTKNHDKAESESRVLVIESDKRHPANPALEEKNLLWGAQSPGSAVLFCRGVMFCRGALFRAVRGQKAKEMVVHIATTNLPQKPSVGGNTISVMRTATFEQPLFTTGFTALQRHTQQLTDSMPTSSPNISPLSLSTSMGRTVPTLCPAKCNIAAAMGEWHPQNPADRTSTSSTEIL</sequence>
<accession>A0A835NG04</accession>
<dbReference type="EMBL" id="JADDUC020000018">
    <property type="protein sequence ID" value="KAI1233268.1"/>
    <property type="molecule type" value="Genomic_DNA"/>
</dbReference>
<dbReference type="OrthoDB" id="10504167at2759"/>
<evidence type="ECO:0000313" key="1">
    <source>
        <dbReference type="EMBL" id="KAG0114504.1"/>
    </source>
</evidence>
<evidence type="ECO:0000313" key="3">
    <source>
        <dbReference type="Proteomes" id="UP000618051"/>
    </source>
</evidence>
<dbReference type="AlphaFoldDB" id="A0A835NG04"/>
<proteinExistence type="predicted"/>
<keyword evidence="3" id="KW-1185">Reference proteome</keyword>
<dbReference type="Proteomes" id="UP000618051">
    <property type="component" value="Unassembled WGS sequence"/>
</dbReference>